<evidence type="ECO:0000259" key="3">
    <source>
        <dbReference type="Pfam" id="PF12872"/>
    </source>
</evidence>
<dbReference type="Gene3D" id="3.40.50.1010">
    <property type="entry name" value="5'-nuclease"/>
    <property type="match status" value="1"/>
</dbReference>
<evidence type="ECO:0000313" key="4">
    <source>
        <dbReference type="EMBL" id="MBF1164383.1"/>
    </source>
</evidence>
<dbReference type="InterPro" id="IPR021139">
    <property type="entry name" value="NYN"/>
</dbReference>
<dbReference type="EMBL" id="JABZMI010000064">
    <property type="protein sequence ID" value="MBF1164383.1"/>
    <property type="molecule type" value="Genomic_DNA"/>
</dbReference>
<dbReference type="Proteomes" id="UP000718593">
    <property type="component" value="Unassembled WGS sequence"/>
</dbReference>
<evidence type="ECO:0000256" key="1">
    <source>
        <dbReference type="SAM" id="MobiDB-lite"/>
    </source>
</evidence>
<dbReference type="Pfam" id="PF01936">
    <property type="entry name" value="NYN"/>
    <property type="match status" value="1"/>
</dbReference>
<dbReference type="GO" id="GO:0004540">
    <property type="term" value="F:RNA nuclease activity"/>
    <property type="evidence" value="ECO:0007669"/>
    <property type="project" value="InterPro"/>
</dbReference>
<protein>
    <submittedName>
        <fullName evidence="4">NYN domain-containing protein</fullName>
    </submittedName>
</protein>
<dbReference type="CDD" id="cd10146">
    <property type="entry name" value="LabA_like_C"/>
    <property type="match status" value="1"/>
</dbReference>
<feature type="domain" description="NYN" evidence="2">
    <location>
        <begin position="2"/>
        <end position="132"/>
    </location>
</feature>
<comment type="caution">
    <text evidence="4">The sequence shown here is derived from an EMBL/GenBank/DDBJ whole genome shotgun (WGS) entry which is preliminary data.</text>
</comment>
<dbReference type="InterPro" id="IPR025605">
    <property type="entry name" value="OST-HTH/LOTUS_dom"/>
</dbReference>
<organism evidence="4 5">
    <name type="scientific">Dechloromonas agitata</name>
    <dbReference type="NCBI Taxonomy" id="73030"/>
    <lineage>
        <taxon>Bacteria</taxon>
        <taxon>Pseudomonadati</taxon>
        <taxon>Pseudomonadota</taxon>
        <taxon>Betaproteobacteria</taxon>
        <taxon>Rhodocyclales</taxon>
        <taxon>Azonexaceae</taxon>
        <taxon>Dechloromonas</taxon>
    </lineage>
</organism>
<dbReference type="PANTHER" id="PTHR35811">
    <property type="entry name" value="SLR1870 PROTEIN"/>
    <property type="match status" value="1"/>
</dbReference>
<dbReference type="PANTHER" id="PTHR35811:SF1">
    <property type="entry name" value="HTH OST-TYPE DOMAIN-CONTAINING PROTEIN"/>
    <property type="match status" value="1"/>
</dbReference>
<accession>A0A930BUT9</accession>
<evidence type="ECO:0000313" key="5">
    <source>
        <dbReference type="Proteomes" id="UP000718593"/>
    </source>
</evidence>
<dbReference type="Gene3D" id="3.30.420.610">
    <property type="entry name" value="LOTUS domain-like"/>
    <property type="match status" value="1"/>
</dbReference>
<dbReference type="Pfam" id="PF12872">
    <property type="entry name" value="OST-HTH"/>
    <property type="match status" value="1"/>
</dbReference>
<feature type="region of interest" description="Disordered" evidence="1">
    <location>
        <begin position="140"/>
        <end position="176"/>
    </location>
</feature>
<gene>
    <name evidence="4" type="ORF">HXL68_05015</name>
</gene>
<reference evidence="4" key="1">
    <citation type="submission" date="2020-04" db="EMBL/GenBank/DDBJ databases">
        <title>Deep metagenomics examines the oral microbiome during advanced dental caries in children, revealing novel taxa and co-occurrences with host molecules.</title>
        <authorList>
            <person name="Baker J.L."/>
            <person name="Morton J.T."/>
            <person name="Dinis M."/>
            <person name="Alvarez R."/>
            <person name="Tran N.C."/>
            <person name="Knight R."/>
            <person name="Edlund A."/>
        </authorList>
    </citation>
    <scope>NUCLEOTIDE SEQUENCE</scope>
    <source>
        <strain evidence="4">JCVI_32_bin.24</strain>
    </source>
</reference>
<proteinExistence type="predicted"/>
<sequence length="358" mass="38895">MLIDADNVSKDAIAPIIEEITRHARLTVKRVYGDFTTPNLAGWRETLANHGIHPIQQYRNSTGKNASDSALIIDAMDLLHSRRFDGFALVSSDGDFTRLATRIREDGLTVYGFGRQDAAKAFVQACDSYIFIQSLLAPPQLPEEENPQSPGSLPAHLPPPAAIANPAPATSRPALDKAPDLKRLNALLLRAYTNVTNEDGWALVSRIEQYVRANHSELNPSNYGANTFFKLLGRLNTFQVAQRKQGNGHAQFCRPRQSLLVPTPVQRSPSVPVAGQQPPAAYVAALKVAVAATCNSERWARIADIRAHLHNNGTRLENSGFATLAEAIQATGLFDMCDAGGSNKIYRLAGDIPNATQG</sequence>
<dbReference type="CDD" id="cd11297">
    <property type="entry name" value="PIN_LabA-like_N_1"/>
    <property type="match status" value="1"/>
</dbReference>
<dbReference type="InterPro" id="IPR041966">
    <property type="entry name" value="LOTUS-like"/>
</dbReference>
<name>A0A930BUT9_9RHOO</name>
<evidence type="ECO:0000259" key="2">
    <source>
        <dbReference type="Pfam" id="PF01936"/>
    </source>
</evidence>
<dbReference type="AlphaFoldDB" id="A0A930BUT9"/>
<feature type="domain" description="HTH OST-type" evidence="3">
    <location>
        <begin position="187"/>
        <end position="248"/>
    </location>
</feature>